<dbReference type="GO" id="GO:0030313">
    <property type="term" value="C:cell envelope"/>
    <property type="evidence" value="ECO:0007669"/>
    <property type="project" value="UniProtKB-SubCell"/>
</dbReference>
<evidence type="ECO:0000256" key="2">
    <source>
        <dbReference type="ARBA" id="ARBA00008520"/>
    </source>
</evidence>
<keyword evidence="10" id="KW-1185">Reference proteome</keyword>
<evidence type="ECO:0000256" key="6">
    <source>
        <dbReference type="ARBA" id="ARBA00049753"/>
    </source>
</evidence>
<evidence type="ECO:0000256" key="3">
    <source>
        <dbReference type="ARBA" id="ARBA00022448"/>
    </source>
</evidence>
<dbReference type="AlphaFoldDB" id="A0A7X5C4U1"/>
<accession>A0A7X5C4U1</accession>
<feature type="chain" id="PRO_5038548824" description="Probable sugar-binding periplasmic protein" evidence="8">
    <location>
        <begin position="25"/>
        <end position="454"/>
    </location>
</feature>
<sequence length="454" mass="49110">MKKSISILAAVTVLGLTTACSSGGGNGNTNANAGGSGSNAAANNAPSNNAPANNAADNQPAAAPKKVELKIFLGGLDRFREQFDGYFEKFAEKEKAEKNIEVTFNSEYPGADNAPQILKTRLATGDVPDVFSLHAGNDMPTFYKAGYLTDLSEQPLAGKLIDGIKDLVSMDGKVVAVPMESLSWGYLYNKKIFSDLGITPPNTLTEMKAVVQKLKDNKVTPFLLSYKESWIPQLFLPLTVGGLVNSSHKDFMDKMNSDQGSFADIKEMFDIIDLVNANGTDRAFEKGNDDGAADFANGKAAMWVQGTWDADSILKMNDKMEFGVAPLPINDDPASLRINVSVSTALSVPPNSKNKDVATDLLNFILDDQSSNDLYQSLKFNPVSKNHTFKPYPWVEDASVYVNNGQSYRDPAIPSAVKDESGKALQSYFDKKLSKDDVIKALDKAWKEANAAAK</sequence>
<feature type="region of interest" description="Disordered" evidence="7">
    <location>
        <begin position="35"/>
        <end position="60"/>
    </location>
</feature>
<keyword evidence="3" id="KW-0813">Transport</keyword>
<dbReference type="PANTHER" id="PTHR43649">
    <property type="entry name" value="ARABINOSE-BINDING PROTEIN-RELATED"/>
    <property type="match status" value="1"/>
</dbReference>
<gene>
    <name evidence="9" type="ORF">GT003_27385</name>
</gene>
<evidence type="ECO:0000256" key="7">
    <source>
        <dbReference type="SAM" id="MobiDB-lite"/>
    </source>
</evidence>
<comment type="caution">
    <text evidence="9">The sequence shown here is derived from an EMBL/GenBank/DDBJ whole genome shotgun (WGS) entry which is preliminary data.</text>
</comment>
<evidence type="ECO:0000313" key="9">
    <source>
        <dbReference type="EMBL" id="NBC72724.1"/>
    </source>
</evidence>
<dbReference type="InterPro" id="IPR050490">
    <property type="entry name" value="Bact_solute-bd_prot1"/>
</dbReference>
<evidence type="ECO:0000256" key="4">
    <source>
        <dbReference type="ARBA" id="ARBA00022729"/>
    </source>
</evidence>
<feature type="signal peptide" evidence="8">
    <location>
        <begin position="1"/>
        <end position="24"/>
    </location>
</feature>
<comment type="similarity">
    <text evidence="2">Belongs to the bacterial solute-binding protein 1 family.</text>
</comment>
<evidence type="ECO:0000256" key="5">
    <source>
        <dbReference type="ARBA" id="ARBA00049629"/>
    </source>
</evidence>
<dbReference type="InterPro" id="IPR006059">
    <property type="entry name" value="SBP"/>
</dbReference>
<dbReference type="Gene3D" id="3.40.190.10">
    <property type="entry name" value="Periplasmic binding protein-like II"/>
    <property type="match status" value="2"/>
</dbReference>
<dbReference type="EMBL" id="JAAAMU010000022">
    <property type="protein sequence ID" value="NBC72724.1"/>
    <property type="molecule type" value="Genomic_DNA"/>
</dbReference>
<organism evidence="9 10">
    <name type="scientific">Paenibacillus sacheonensis</name>
    <dbReference type="NCBI Taxonomy" id="742054"/>
    <lineage>
        <taxon>Bacteria</taxon>
        <taxon>Bacillati</taxon>
        <taxon>Bacillota</taxon>
        <taxon>Bacilli</taxon>
        <taxon>Bacillales</taxon>
        <taxon>Paenibacillaceae</taxon>
        <taxon>Paenibacillus</taxon>
    </lineage>
</organism>
<dbReference type="PANTHER" id="PTHR43649:SF28">
    <property type="entry name" value="BINDING PROTEIN COMPONENT OF ABC SUGAR TRANSPORTER-RELATED"/>
    <property type="match status" value="1"/>
</dbReference>
<name>A0A7X5C4U1_9BACL</name>
<protein>
    <recommendedName>
        <fullName evidence="6">Probable sugar-binding periplasmic protein</fullName>
    </recommendedName>
</protein>
<evidence type="ECO:0000313" key="10">
    <source>
        <dbReference type="Proteomes" id="UP000558113"/>
    </source>
</evidence>
<dbReference type="OrthoDB" id="9798191at2"/>
<comment type="function">
    <text evidence="5">Part of a binding-protein-dependent transport system for a sugar.</text>
</comment>
<evidence type="ECO:0000256" key="1">
    <source>
        <dbReference type="ARBA" id="ARBA00004196"/>
    </source>
</evidence>
<evidence type="ECO:0000256" key="8">
    <source>
        <dbReference type="SAM" id="SignalP"/>
    </source>
</evidence>
<dbReference type="SUPFAM" id="SSF53850">
    <property type="entry name" value="Periplasmic binding protein-like II"/>
    <property type="match status" value="1"/>
</dbReference>
<comment type="subcellular location">
    <subcellularLocation>
        <location evidence="1">Cell envelope</location>
    </subcellularLocation>
</comment>
<dbReference type="RefSeq" id="WP_161704005.1">
    <property type="nucleotide sequence ID" value="NZ_JAAAMU010000022.1"/>
</dbReference>
<reference evidence="9 10" key="1">
    <citation type="submission" date="2020-01" db="EMBL/GenBank/DDBJ databases">
        <title>Paenibacillus soybeanensis sp. nov. isolated from the nodules of soybean (Glycine max(L.) Merr).</title>
        <authorList>
            <person name="Wang H."/>
        </authorList>
    </citation>
    <scope>NUCLEOTIDE SEQUENCE [LARGE SCALE GENOMIC DNA]</scope>
    <source>
        <strain evidence="9 10">DSM 23054</strain>
    </source>
</reference>
<keyword evidence="4 8" id="KW-0732">Signal</keyword>
<dbReference type="Proteomes" id="UP000558113">
    <property type="component" value="Unassembled WGS sequence"/>
</dbReference>
<dbReference type="PROSITE" id="PS51257">
    <property type="entry name" value="PROKAR_LIPOPROTEIN"/>
    <property type="match status" value="1"/>
</dbReference>
<proteinExistence type="inferred from homology"/>
<dbReference type="Pfam" id="PF01547">
    <property type="entry name" value="SBP_bac_1"/>
    <property type="match status" value="1"/>
</dbReference>